<dbReference type="EMBL" id="AKWH02000068">
    <property type="protein sequence ID" value="EKO50246.1"/>
    <property type="molecule type" value="Genomic_DNA"/>
</dbReference>
<organism evidence="2 3">
    <name type="scientific">Leptospira kirschneri str. 200802841</name>
    <dbReference type="NCBI Taxonomy" id="1193047"/>
    <lineage>
        <taxon>Bacteria</taxon>
        <taxon>Pseudomonadati</taxon>
        <taxon>Spirochaetota</taxon>
        <taxon>Spirochaetia</taxon>
        <taxon>Leptospirales</taxon>
        <taxon>Leptospiraceae</taxon>
        <taxon>Leptospira</taxon>
    </lineage>
</organism>
<dbReference type="GO" id="GO:0015035">
    <property type="term" value="F:protein-disulfide reductase activity"/>
    <property type="evidence" value="ECO:0007669"/>
    <property type="project" value="InterPro"/>
</dbReference>
<dbReference type="AlphaFoldDB" id="A0A828Y5D0"/>
<proteinExistence type="predicted"/>
<sequence length="154" mass="17813">MIKKLSAVKFQNKLAGVPTPKFTKLKKLDFLDKIQKNESIMQTLVFLYDGECSFCTNLATKLQNLNLNPKIRFRSFRDFTEKELTKIHPTLNIRVAEGNVQMIANGRRYPGFFAVRKLSHSLKGYRWISPLLYLPLVPIFGMIGMIFLKSLKSR</sequence>
<protein>
    <submittedName>
        <fullName evidence="2">PF04134 family protein</fullName>
    </submittedName>
</protein>
<evidence type="ECO:0000313" key="2">
    <source>
        <dbReference type="EMBL" id="EKO50246.1"/>
    </source>
</evidence>
<name>A0A828Y5D0_9LEPT</name>
<keyword evidence="1" id="KW-0472">Membrane</keyword>
<keyword evidence="1" id="KW-0812">Transmembrane</keyword>
<keyword evidence="1" id="KW-1133">Transmembrane helix</keyword>
<gene>
    <name evidence="2" type="ORF">LEP1GSC131_2724</name>
</gene>
<dbReference type="InterPro" id="IPR007263">
    <property type="entry name" value="DCC1-like"/>
</dbReference>
<feature type="transmembrane region" description="Helical" evidence="1">
    <location>
        <begin position="127"/>
        <end position="148"/>
    </location>
</feature>
<accession>A0A828Y5D0</accession>
<comment type="caution">
    <text evidence="2">The sequence shown here is derived from an EMBL/GenBank/DDBJ whole genome shotgun (WGS) entry which is preliminary data.</text>
</comment>
<dbReference type="Pfam" id="PF04134">
    <property type="entry name" value="DCC1-like"/>
    <property type="match status" value="1"/>
</dbReference>
<keyword evidence="3" id="KW-1185">Reference proteome</keyword>
<dbReference type="Proteomes" id="UP000006339">
    <property type="component" value="Unassembled WGS sequence"/>
</dbReference>
<evidence type="ECO:0000256" key="1">
    <source>
        <dbReference type="SAM" id="Phobius"/>
    </source>
</evidence>
<evidence type="ECO:0000313" key="3">
    <source>
        <dbReference type="Proteomes" id="UP000006339"/>
    </source>
</evidence>
<reference evidence="2" key="1">
    <citation type="submission" date="2012-10" db="EMBL/GenBank/DDBJ databases">
        <authorList>
            <person name="Harkins D.M."/>
            <person name="Durkin A.S."/>
            <person name="Brinkac L.M."/>
            <person name="Selengut J.D."/>
            <person name="Sanka R."/>
            <person name="DePew J."/>
            <person name="Purushe J."/>
            <person name="Picardeau M."/>
            <person name="Werts C."/>
            <person name="Goarant C."/>
            <person name="Vinetz J.M."/>
            <person name="Sutton G.G."/>
            <person name="Nelson W.C."/>
            <person name="Fouts D.E."/>
        </authorList>
    </citation>
    <scope>NUCLEOTIDE SEQUENCE [LARGE SCALE GENOMIC DNA]</scope>
    <source>
        <strain evidence="2">200802841</strain>
    </source>
</reference>